<evidence type="ECO:0000256" key="1">
    <source>
        <dbReference type="ARBA" id="ARBA00022723"/>
    </source>
</evidence>
<feature type="compositionally biased region" description="Polar residues" evidence="7">
    <location>
        <begin position="503"/>
        <end position="541"/>
    </location>
</feature>
<feature type="compositionally biased region" description="Polar residues" evidence="7">
    <location>
        <begin position="771"/>
        <end position="781"/>
    </location>
</feature>
<feature type="domain" description="C2H2-type" evidence="9">
    <location>
        <begin position="5"/>
        <end position="32"/>
    </location>
</feature>
<dbReference type="PANTHER" id="PTHR47660">
    <property type="entry name" value="TRANSCRIPTION FACTOR WITH C2H2 AND ZN(2)-CYS(6) DNA BINDING DOMAIN (EUROFUNG)-RELATED-RELATED"/>
    <property type="match status" value="1"/>
</dbReference>
<feature type="compositionally biased region" description="Acidic residues" evidence="7">
    <location>
        <begin position="898"/>
        <end position="910"/>
    </location>
</feature>
<dbReference type="SUPFAM" id="SSF57701">
    <property type="entry name" value="Zn2/Cys6 DNA-binding domain"/>
    <property type="match status" value="1"/>
</dbReference>
<evidence type="ECO:0000256" key="5">
    <source>
        <dbReference type="ARBA" id="ARBA00023242"/>
    </source>
</evidence>
<keyword evidence="11" id="KW-1185">Reference proteome</keyword>
<dbReference type="GeneID" id="30190300"/>
<organism evidence="10 11">
    <name type="scientific">Cryptococcus wingfieldii CBS 7118</name>
    <dbReference type="NCBI Taxonomy" id="1295528"/>
    <lineage>
        <taxon>Eukaryota</taxon>
        <taxon>Fungi</taxon>
        <taxon>Dikarya</taxon>
        <taxon>Basidiomycota</taxon>
        <taxon>Agaricomycotina</taxon>
        <taxon>Tremellomycetes</taxon>
        <taxon>Tremellales</taxon>
        <taxon>Cryptococcaceae</taxon>
        <taxon>Cryptococcus</taxon>
    </lineage>
</organism>
<evidence type="ECO:0000313" key="10">
    <source>
        <dbReference type="EMBL" id="ODO07508.1"/>
    </source>
</evidence>
<dbReference type="Gene3D" id="3.30.160.60">
    <property type="entry name" value="Classic Zinc Finger"/>
    <property type="match status" value="2"/>
</dbReference>
<feature type="compositionally biased region" description="Basic and acidic residues" evidence="7">
    <location>
        <begin position="57"/>
        <end position="67"/>
    </location>
</feature>
<feature type="compositionally biased region" description="Low complexity" evidence="7">
    <location>
        <begin position="546"/>
        <end position="564"/>
    </location>
</feature>
<dbReference type="GO" id="GO:0008270">
    <property type="term" value="F:zinc ion binding"/>
    <property type="evidence" value="ECO:0007669"/>
    <property type="project" value="UniProtKB-KW"/>
</dbReference>
<evidence type="ECO:0000259" key="9">
    <source>
        <dbReference type="PROSITE" id="PS50157"/>
    </source>
</evidence>
<feature type="compositionally biased region" description="Low complexity" evidence="7">
    <location>
        <begin position="92"/>
        <end position="123"/>
    </location>
</feature>
<dbReference type="CDD" id="cd00067">
    <property type="entry name" value="GAL4"/>
    <property type="match status" value="1"/>
</dbReference>
<gene>
    <name evidence="10" type="ORF">L198_01087</name>
</gene>
<feature type="compositionally biased region" description="Polar residues" evidence="7">
    <location>
        <begin position="449"/>
        <end position="459"/>
    </location>
</feature>
<keyword evidence="4" id="KW-0804">Transcription</keyword>
<dbReference type="Gene3D" id="4.10.240.10">
    <property type="entry name" value="Zn(2)-C6 fungal-type DNA-binding domain"/>
    <property type="match status" value="1"/>
</dbReference>
<dbReference type="InterPro" id="IPR036864">
    <property type="entry name" value="Zn2-C6_fun-type_DNA-bd_sf"/>
</dbReference>
<evidence type="ECO:0000313" key="11">
    <source>
        <dbReference type="Proteomes" id="UP000094819"/>
    </source>
</evidence>
<sequence length="942" mass="100389">MGGDHKCPLCSATFTRPQHVGRHLRAHTGDRPYACKECPLKFARSDLLSRHVNKAHRSPDVGPVDKKTSKKGRRKSVPASAHSSLERDKIIAEQQQQQQQQDYQRQQALQQQQQAHAQQQQQAARERSRSESHVIQQPQLQAQRMYPHHPLLAVHPVPPAQPGVPQESWNANPSGSVGTFGMMTMSPQPTYGPSVGRPMPVNPPVHSATYPLQPSFDPPFTAQPLKMSGSMDQHNPSQSMYEWDTKKRACDQCNHSKVRCDFADPCLRCKQRNLTCSYRKPQRPSSCMGPPLPPAQVAPVPSSSPSNMSISPHSSNQPSPQFTQMQMPSIAPTEPVVYRKPSVSSLPPNLGNVPNPNPSPVMSHGPAHAIGGWGSFPQTTVGGTWPSNMVAQQSLSFADNTAPGSITGQAFETSPNSLDVPLPAPASPIPPNANASGKISPGRMGLLQTPSLVSNTDSPSEMDEPVERRGSHNSAISAASSSAPAPFWTKGKGPEGTLGFQPNMPNIHTHQDISPSHSQSQLPFLAGSGSQLNDPQGQQQWHMRDSFSGSDDTSSILSSSVTSSCMFDPNSSVSGASAGHQPGHARRRSSQTAWAHALEQMTLGESQKQALAASMREGSESAVSAHSELSPEGGRQPAQLQPEGQQIMPTLSDVKDLWKVFMSEPMDLTGLAPVAEGDGSGMDLDHTHEITPRPGLGKRTLSKSNSMPDLQSPMINGPNFFSTFLNGLTPKASEAHASQSYIGVQVPSEQGHGQGPQEGGGSIPDIGSWKDQIQQRQSSFSLGAPGSRLGKSKLKGSQSALPLDTAVPPPSRPLPSVVQRTALDQTLAPERIPSFGLTPGLEMSTNPHLASKLLQSTTPALTGAAGLTSAEAQAGSKRMASSSLANEHGKRASFSVWGEEEPVAGDEDVQDPATGEPLYAGARDKVPLAGQQQGLVQGWAAA</sequence>
<keyword evidence="1" id="KW-0479">Metal-binding</keyword>
<name>A0A1E3K2V2_9TREE</name>
<feature type="compositionally biased region" description="Gly residues" evidence="7">
    <location>
        <begin position="752"/>
        <end position="762"/>
    </location>
</feature>
<protein>
    <recommendedName>
        <fullName evidence="12">Zn(2)-C6 fungal-type domain-containing protein</fullName>
    </recommendedName>
</protein>
<dbReference type="Proteomes" id="UP000094819">
    <property type="component" value="Unassembled WGS sequence"/>
</dbReference>
<feature type="region of interest" description="Disordered" evidence="7">
    <location>
        <begin position="878"/>
        <end position="919"/>
    </location>
</feature>
<dbReference type="GO" id="GO:0000981">
    <property type="term" value="F:DNA-binding transcription factor activity, RNA polymerase II-specific"/>
    <property type="evidence" value="ECO:0007669"/>
    <property type="project" value="InterPro"/>
</dbReference>
<comment type="caution">
    <text evidence="10">The sequence shown here is derived from an EMBL/GenBank/DDBJ whole genome shotgun (WGS) entry which is preliminary data.</text>
</comment>
<keyword evidence="6" id="KW-0863">Zinc-finger</keyword>
<feature type="region of interest" description="Disordered" evidence="7">
    <location>
        <begin position="279"/>
        <end position="323"/>
    </location>
</feature>
<dbReference type="PROSITE" id="PS50157">
    <property type="entry name" value="ZINC_FINGER_C2H2_2"/>
    <property type="match status" value="2"/>
</dbReference>
<feature type="compositionally biased region" description="Low complexity" evidence="7">
    <location>
        <begin position="474"/>
        <end position="486"/>
    </location>
</feature>
<feature type="region of interest" description="Disordered" evidence="7">
    <location>
        <begin position="53"/>
        <end position="139"/>
    </location>
</feature>
<keyword evidence="2" id="KW-0862">Zinc</keyword>
<feature type="region of interest" description="Disordered" evidence="7">
    <location>
        <begin position="746"/>
        <end position="814"/>
    </location>
</feature>
<dbReference type="PROSITE" id="PS50048">
    <property type="entry name" value="ZN2_CY6_FUNGAL_2"/>
    <property type="match status" value="1"/>
</dbReference>
<evidence type="ECO:0000256" key="3">
    <source>
        <dbReference type="ARBA" id="ARBA00023015"/>
    </source>
</evidence>
<dbReference type="InterPro" id="IPR036236">
    <property type="entry name" value="Znf_C2H2_sf"/>
</dbReference>
<feature type="region of interest" description="Disordered" evidence="7">
    <location>
        <begin position="449"/>
        <end position="593"/>
    </location>
</feature>
<dbReference type="SMART" id="SM00355">
    <property type="entry name" value="ZnF_C2H2"/>
    <property type="match status" value="2"/>
</dbReference>
<feature type="region of interest" description="Disordered" evidence="7">
    <location>
        <begin position="607"/>
        <end position="641"/>
    </location>
</feature>
<dbReference type="PANTHER" id="PTHR47660:SF2">
    <property type="entry name" value="TRANSCRIPTION FACTOR WITH C2H2 AND ZN(2)-CYS(6) DNA BINDING DOMAIN (EUROFUNG)"/>
    <property type="match status" value="1"/>
</dbReference>
<evidence type="ECO:0000256" key="6">
    <source>
        <dbReference type="PROSITE-ProRule" id="PRU00042"/>
    </source>
</evidence>
<proteinExistence type="predicted"/>
<dbReference type="Pfam" id="PF00172">
    <property type="entry name" value="Zn_clus"/>
    <property type="match status" value="1"/>
</dbReference>
<evidence type="ECO:0000256" key="7">
    <source>
        <dbReference type="SAM" id="MobiDB-lite"/>
    </source>
</evidence>
<feature type="domain" description="Zn(2)-C6 fungal-type" evidence="8">
    <location>
        <begin position="249"/>
        <end position="278"/>
    </location>
</feature>
<dbReference type="PROSITE" id="PS00028">
    <property type="entry name" value="ZINC_FINGER_C2H2_1"/>
    <property type="match status" value="2"/>
</dbReference>
<dbReference type="InterPro" id="IPR013087">
    <property type="entry name" value="Znf_C2H2_type"/>
</dbReference>
<dbReference type="InterPro" id="IPR001138">
    <property type="entry name" value="Zn2Cys6_DnaBD"/>
</dbReference>
<dbReference type="OrthoDB" id="6365676at2759"/>
<dbReference type="EMBL" id="AWGH01000002">
    <property type="protein sequence ID" value="ODO07508.1"/>
    <property type="molecule type" value="Genomic_DNA"/>
</dbReference>
<feature type="compositionally biased region" description="Low complexity" evidence="7">
    <location>
        <begin position="297"/>
        <end position="315"/>
    </location>
</feature>
<evidence type="ECO:0000256" key="2">
    <source>
        <dbReference type="ARBA" id="ARBA00022833"/>
    </source>
</evidence>
<accession>A0A1E3K2V2</accession>
<reference evidence="10 11" key="1">
    <citation type="submission" date="2016-06" db="EMBL/GenBank/DDBJ databases">
        <title>Evolution of pathogenesis and genome organization in the Tremellales.</title>
        <authorList>
            <person name="Cuomo C."/>
            <person name="Litvintseva A."/>
            <person name="Heitman J."/>
            <person name="Chen Y."/>
            <person name="Sun S."/>
            <person name="Springer D."/>
            <person name="Dromer F."/>
            <person name="Young S."/>
            <person name="Zeng Q."/>
            <person name="Chapman S."/>
            <person name="Gujja S."/>
            <person name="Saif S."/>
            <person name="Birren B."/>
        </authorList>
    </citation>
    <scope>NUCLEOTIDE SEQUENCE [LARGE SCALE GENOMIC DNA]</scope>
    <source>
        <strain evidence="10 11">CBS 7118</strain>
    </source>
</reference>
<keyword evidence="5" id="KW-0539">Nucleus</keyword>
<evidence type="ECO:0000256" key="4">
    <source>
        <dbReference type="ARBA" id="ARBA00023163"/>
    </source>
</evidence>
<dbReference type="SMART" id="SM00066">
    <property type="entry name" value="GAL4"/>
    <property type="match status" value="1"/>
</dbReference>
<dbReference type="RefSeq" id="XP_019034985.1">
    <property type="nucleotide sequence ID" value="XM_019173259.1"/>
</dbReference>
<keyword evidence="3" id="KW-0805">Transcription regulation</keyword>
<dbReference type="SUPFAM" id="SSF57667">
    <property type="entry name" value="beta-beta-alpha zinc fingers"/>
    <property type="match status" value="1"/>
</dbReference>
<dbReference type="AlphaFoldDB" id="A0A1E3K2V2"/>
<feature type="domain" description="C2H2-type" evidence="9">
    <location>
        <begin position="33"/>
        <end position="61"/>
    </location>
</feature>
<evidence type="ECO:0000259" key="8">
    <source>
        <dbReference type="PROSITE" id="PS50048"/>
    </source>
</evidence>
<evidence type="ECO:0008006" key="12">
    <source>
        <dbReference type="Google" id="ProtNLM"/>
    </source>
</evidence>